<dbReference type="InterPro" id="IPR016087">
    <property type="entry name" value="Chalcone_isomerase"/>
</dbReference>
<feature type="non-terminal residue" evidence="4">
    <location>
        <position position="295"/>
    </location>
</feature>
<dbReference type="GO" id="GO:0009813">
    <property type="term" value="P:flavonoid biosynthetic process"/>
    <property type="evidence" value="ECO:0007669"/>
    <property type="project" value="UniProtKB-UniPathway"/>
</dbReference>
<evidence type="ECO:0000313" key="4">
    <source>
        <dbReference type="EMBL" id="GAV78681.1"/>
    </source>
</evidence>
<dbReference type="Pfam" id="PF02431">
    <property type="entry name" value="Chalcone"/>
    <property type="match status" value="1"/>
</dbReference>
<evidence type="ECO:0000259" key="3">
    <source>
        <dbReference type="Pfam" id="PF02431"/>
    </source>
</evidence>
<accession>A0A1Q3CF33</accession>
<dbReference type="STRING" id="3775.A0A1Q3CF33"/>
<dbReference type="Gene3D" id="1.10.890.20">
    <property type="match status" value="1"/>
</dbReference>
<dbReference type="GO" id="GO:0009570">
    <property type="term" value="C:chloroplast stroma"/>
    <property type="evidence" value="ECO:0007669"/>
    <property type="project" value="TreeGrafter"/>
</dbReference>
<reference evidence="5" key="1">
    <citation type="submission" date="2016-04" db="EMBL/GenBank/DDBJ databases">
        <title>Cephalotus genome sequencing.</title>
        <authorList>
            <person name="Fukushima K."/>
            <person name="Hasebe M."/>
            <person name="Fang X."/>
        </authorList>
    </citation>
    <scope>NUCLEOTIDE SEQUENCE [LARGE SCALE GENOMIC DNA]</scope>
    <source>
        <strain evidence="5">cv. St1</strain>
    </source>
</reference>
<dbReference type="GO" id="GO:0016872">
    <property type="term" value="F:intramolecular lyase activity"/>
    <property type="evidence" value="ECO:0007669"/>
    <property type="project" value="InterPro"/>
</dbReference>
<sequence length="295" mass="31369">MVGVGLGAAITAPLCVSSSSIPSKNWNPIYRDCCFAGFIGNPFVSSYNNCCLSLTSTFPSNHFTVHNDHHTTLTHFSPQPASSSSSDGSAEYTEEPATSVKFHKSLSFPGCSNLLALLGTGYRERVFAIIGVKVYAAGLYVNKSLFSDLSAWKGQSAAEIQDNASLFNSMFQAPMEKSLLIVLVRDIDGKTFDALDDAISPRIKAPTPVDKSALSVFRSIFQGRPLKKGTSIFLTWLDQSKMLVSVSSGGLPSSANATIESPNVTASLFDVFFGDSPVSPSLKASVASALATILK</sequence>
<dbReference type="InParanoid" id="A0A1Q3CF33"/>
<dbReference type="Gene3D" id="3.50.70.10">
    <property type="match status" value="1"/>
</dbReference>
<comment type="caution">
    <text evidence="4">The sequence shown here is derived from an EMBL/GenBank/DDBJ whole genome shotgun (WGS) entry which is preliminary data.</text>
</comment>
<dbReference type="EMBL" id="BDDD01001844">
    <property type="protein sequence ID" value="GAV78681.1"/>
    <property type="molecule type" value="Genomic_DNA"/>
</dbReference>
<dbReference type="UniPathway" id="UPA00154"/>
<dbReference type="GO" id="GO:0005504">
    <property type="term" value="F:fatty acid binding"/>
    <property type="evidence" value="ECO:0007669"/>
    <property type="project" value="TreeGrafter"/>
</dbReference>
<evidence type="ECO:0000256" key="1">
    <source>
        <dbReference type="ARBA" id="ARBA00007166"/>
    </source>
</evidence>
<proteinExistence type="inferred from homology"/>
<dbReference type="InterPro" id="IPR016089">
    <property type="entry name" value="Chalcone_isomerase_bundle_sf"/>
</dbReference>
<organism evidence="4 5">
    <name type="scientific">Cephalotus follicularis</name>
    <name type="common">Albany pitcher plant</name>
    <dbReference type="NCBI Taxonomy" id="3775"/>
    <lineage>
        <taxon>Eukaryota</taxon>
        <taxon>Viridiplantae</taxon>
        <taxon>Streptophyta</taxon>
        <taxon>Embryophyta</taxon>
        <taxon>Tracheophyta</taxon>
        <taxon>Spermatophyta</taxon>
        <taxon>Magnoliopsida</taxon>
        <taxon>eudicotyledons</taxon>
        <taxon>Gunneridae</taxon>
        <taxon>Pentapetalae</taxon>
        <taxon>rosids</taxon>
        <taxon>fabids</taxon>
        <taxon>Oxalidales</taxon>
        <taxon>Cephalotaceae</taxon>
        <taxon>Cephalotus</taxon>
    </lineage>
</organism>
<evidence type="ECO:0000313" key="5">
    <source>
        <dbReference type="Proteomes" id="UP000187406"/>
    </source>
</evidence>
<dbReference type="InterPro" id="IPR036298">
    <property type="entry name" value="Chalcone_isomerase_sf"/>
</dbReference>
<dbReference type="FunCoup" id="A0A1Q3CF33">
    <property type="interactions" value="525"/>
</dbReference>
<gene>
    <name evidence="4" type="ORF">CFOL_v3_22146</name>
</gene>
<dbReference type="InterPro" id="IPR016088">
    <property type="entry name" value="Chalcone_isomerase_3-sand"/>
</dbReference>
<evidence type="ECO:0000256" key="2">
    <source>
        <dbReference type="RuleBase" id="RU361158"/>
    </source>
</evidence>
<dbReference type="PANTHER" id="PTHR47698">
    <property type="entry name" value="FATTY-ACID-BINDING PROTEIN 3, CHLOROPLASTIC"/>
    <property type="match status" value="1"/>
</dbReference>
<dbReference type="OrthoDB" id="18193at2759"/>
<dbReference type="GO" id="GO:0006631">
    <property type="term" value="P:fatty acid metabolic process"/>
    <property type="evidence" value="ECO:0007669"/>
    <property type="project" value="TreeGrafter"/>
</dbReference>
<keyword evidence="5" id="KW-1185">Reference proteome</keyword>
<protein>
    <recommendedName>
        <fullName evidence="2">Chalcone-flavonone isomerase family protein</fullName>
    </recommendedName>
</protein>
<dbReference type="SUPFAM" id="SSF54626">
    <property type="entry name" value="Chalcone isomerase"/>
    <property type="match status" value="1"/>
</dbReference>
<dbReference type="AlphaFoldDB" id="A0A1Q3CF33"/>
<feature type="domain" description="Chalcone isomerase" evidence="3">
    <location>
        <begin position="99"/>
        <end position="291"/>
    </location>
</feature>
<dbReference type="PANTHER" id="PTHR47698:SF2">
    <property type="entry name" value="FATTY-ACID-BINDING PROTEIN 3, CHLOROPLASTIC"/>
    <property type="match status" value="1"/>
</dbReference>
<comment type="similarity">
    <text evidence="1 2">Belongs to the chalcone isomerase family.</text>
</comment>
<name>A0A1Q3CF33_CEPFO</name>
<dbReference type="Proteomes" id="UP000187406">
    <property type="component" value="Unassembled WGS sequence"/>
</dbReference>